<gene>
    <name evidence="2" type="ORF">NDU88_000740</name>
</gene>
<feature type="region of interest" description="Disordered" evidence="1">
    <location>
        <begin position="172"/>
        <end position="215"/>
    </location>
</feature>
<dbReference type="EMBL" id="JANPWB010000014">
    <property type="protein sequence ID" value="KAJ1095581.1"/>
    <property type="molecule type" value="Genomic_DNA"/>
</dbReference>
<feature type="compositionally biased region" description="Basic residues" evidence="1">
    <location>
        <begin position="7"/>
        <end position="19"/>
    </location>
</feature>
<feature type="region of interest" description="Disordered" evidence="1">
    <location>
        <begin position="231"/>
        <end position="272"/>
    </location>
</feature>
<feature type="compositionally biased region" description="Low complexity" evidence="1">
    <location>
        <begin position="111"/>
        <end position="124"/>
    </location>
</feature>
<accession>A0AAV7LVL1</accession>
<comment type="caution">
    <text evidence="2">The sequence shown here is derived from an EMBL/GenBank/DDBJ whole genome shotgun (WGS) entry which is preliminary data.</text>
</comment>
<evidence type="ECO:0000313" key="2">
    <source>
        <dbReference type="EMBL" id="KAJ1095581.1"/>
    </source>
</evidence>
<keyword evidence="3" id="KW-1185">Reference proteome</keyword>
<evidence type="ECO:0000256" key="1">
    <source>
        <dbReference type="SAM" id="MobiDB-lite"/>
    </source>
</evidence>
<feature type="region of interest" description="Disordered" evidence="1">
    <location>
        <begin position="1"/>
        <end position="36"/>
    </location>
</feature>
<dbReference type="Proteomes" id="UP001066276">
    <property type="component" value="Chromosome 10"/>
</dbReference>
<feature type="compositionally biased region" description="Basic residues" evidence="1">
    <location>
        <begin position="194"/>
        <end position="206"/>
    </location>
</feature>
<proteinExistence type="predicted"/>
<protein>
    <submittedName>
        <fullName evidence="2">Uncharacterized protein</fullName>
    </submittedName>
</protein>
<feature type="compositionally biased region" description="Low complexity" evidence="1">
    <location>
        <begin position="22"/>
        <end position="31"/>
    </location>
</feature>
<evidence type="ECO:0000313" key="3">
    <source>
        <dbReference type="Proteomes" id="UP001066276"/>
    </source>
</evidence>
<sequence>MDDHPQSCHKRRPRIRAHPTKAQAAGGQAQALLDATQHMSNKYDALREAHTLDTDSSECHSNSTITGSQQAICDITYTDGDTGRPHEDNSSRSGEAISNRIQELEDNQSREGGSPESGGPPLQRRQSRSRRASGPAPKERGRPVTGRYFPRLFQLFIFRPGGFSSAFSPGRSAWPYPGPQPQSGSKISGPSQRRAARVRGGPHRGRAQAVPSVRADRRLRLRMGNRPIRRARPPITNRAAGPRQLRAARVLRESAPGPRPRPSGLAGRLVRL</sequence>
<organism evidence="2 3">
    <name type="scientific">Pleurodeles waltl</name>
    <name type="common">Iberian ribbed newt</name>
    <dbReference type="NCBI Taxonomy" id="8319"/>
    <lineage>
        <taxon>Eukaryota</taxon>
        <taxon>Metazoa</taxon>
        <taxon>Chordata</taxon>
        <taxon>Craniata</taxon>
        <taxon>Vertebrata</taxon>
        <taxon>Euteleostomi</taxon>
        <taxon>Amphibia</taxon>
        <taxon>Batrachia</taxon>
        <taxon>Caudata</taxon>
        <taxon>Salamandroidea</taxon>
        <taxon>Salamandridae</taxon>
        <taxon>Pleurodelinae</taxon>
        <taxon>Pleurodeles</taxon>
    </lineage>
</organism>
<feature type="compositionally biased region" description="Polar residues" evidence="1">
    <location>
        <begin position="181"/>
        <end position="191"/>
    </location>
</feature>
<reference evidence="2" key="1">
    <citation type="journal article" date="2022" name="bioRxiv">
        <title>Sequencing and chromosome-scale assembly of the giantPleurodeles waltlgenome.</title>
        <authorList>
            <person name="Brown T."/>
            <person name="Elewa A."/>
            <person name="Iarovenko S."/>
            <person name="Subramanian E."/>
            <person name="Araus A.J."/>
            <person name="Petzold A."/>
            <person name="Susuki M."/>
            <person name="Suzuki K.-i.T."/>
            <person name="Hayashi T."/>
            <person name="Toyoda A."/>
            <person name="Oliveira C."/>
            <person name="Osipova E."/>
            <person name="Leigh N.D."/>
            <person name="Simon A."/>
            <person name="Yun M.H."/>
        </authorList>
    </citation>
    <scope>NUCLEOTIDE SEQUENCE</scope>
    <source>
        <strain evidence="2">20211129_DDA</strain>
        <tissue evidence="2">Liver</tissue>
    </source>
</reference>
<dbReference type="AlphaFoldDB" id="A0AAV7LVL1"/>
<feature type="region of interest" description="Disordered" evidence="1">
    <location>
        <begin position="104"/>
        <end position="145"/>
    </location>
</feature>
<name>A0AAV7LVL1_PLEWA</name>